<dbReference type="RefSeq" id="WP_191724710.1">
    <property type="nucleotide sequence ID" value="NZ_JACSQK010000011.1"/>
</dbReference>
<sequence>MSHTLVPTDAHSVLPHEALCAHAAHVLRTTAQAWGMCSQQPQRAFAAAVVRKHSVAAHCAGLLWWQVAA</sequence>
<keyword evidence="2" id="KW-1185">Reference proteome</keyword>
<proteinExistence type="predicted"/>
<evidence type="ECO:0000313" key="2">
    <source>
        <dbReference type="Proteomes" id="UP000634919"/>
    </source>
</evidence>
<evidence type="ECO:0000313" key="1">
    <source>
        <dbReference type="EMBL" id="MBD7962299.1"/>
    </source>
</evidence>
<organism evidence="1 2">
    <name type="scientific">Comamonas avium</name>
    <dbReference type="NCBI Taxonomy" id="2762231"/>
    <lineage>
        <taxon>Bacteria</taxon>
        <taxon>Pseudomonadati</taxon>
        <taxon>Pseudomonadota</taxon>
        <taxon>Betaproteobacteria</taxon>
        <taxon>Burkholderiales</taxon>
        <taxon>Comamonadaceae</taxon>
        <taxon>Comamonas</taxon>
    </lineage>
</organism>
<protein>
    <submittedName>
        <fullName evidence="1">Uncharacterized protein</fullName>
    </submittedName>
</protein>
<name>A0ABR8SG36_9BURK</name>
<dbReference type="Proteomes" id="UP000634919">
    <property type="component" value="Unassembled WGS sequence"/>
</dbReference>
<dbReference type="EMBL" id="JACSQK010000011">
    <property type="protein sequence ID" value="MBD7962299.1"/>
    <property type="molecule type" value="Genomic_DNA"/>
</dbReference>
<reference evidence="1 2" key="1">
    <citation type="submission" date="2020-08" db="EMBL/GenBank/DDBJ databases">
        <title>A Genomic Blueprint of the Chicken Gut Microbiome.</title>
        <authorList>
            <person name="Gilroy R."/>
            <person name="Ravi A."/>
            <person name="Getino M."/>
            <person name="Pursley I."/>
            <person name="Horton D.L."/>
            <person name="Alikhan N.-F."/>
            <person name="Baker D."/>
            <person name="Gharbi K."/>
            <person name="Hall N."/>
            <person name="Watson M."/>
            <person name="Adriaenssens E.M."/>
            <person name="Foster-Nyarko E."/>
            <person name="Jarju S."/>
            <person name="Secka A."/>
            <person name="Antonio M."/>
            <person name="Oren A."/>
            <person name="Chaudhuri R."/>
            <person name="La Ragione R.M."/>
            <person name="Hildebrand F."/>
            <person name="Pallen M.J."/>
        </authorList>
    </citation>
    <scope>NUCLEOTIDE SEQUENCE [LARGE SCALE GENOMIC DNA]</scope>
    <source>
        <strain evidence="1 2">Sa2CVA6</strain>
    </source>
</reference>
<gene>
    <name evidence="1" type="ORF">H9646_17660</name>
</gene>
<accession>A0ABR8SG36</accession>
<comment type="caution">
    <text evidence="1">The sequence shown here is derived from an EMBL/GenBank/DDBJ whole genome shotgun (WGS) entry which is preliminary data.</text>
</comment>